<proteinExistence type="predicted"/>
<name>E3M921_CAERE</name>
<sequence length="271" mass="31096">MNYIPLLLFLVFITSVLGTHHSSHSPVKLDIGGTVFKTTRHTLTKHDGSFKTMLEADTPVEKDDNGCIFIDRDPRHFPSILNYLRDGYVRLPNSEHTVREILREAKHYKLEGLKELCEAKLVTGFSLVEKNNQSTVVSVAPVPQYIVPVEKPKFHNGTLRVIESESDYLNIIAYPTKHVMIFHYAVNAYGRSSVPAGLNAPSFIEKHKDTLDIYFRAWKTSNGDLNRSWLWSFYYKDYNVNYVTDWGGSHKKYMQEVEETIAKLLVDKPLS</sequence>
<dbReference type="Gene3D" id="3.30.710.10">
    <property type="entry name" value="Potassium Channel Kv1.1, Chain A"/>
    <property type="match status" value="1"/>
</dbReference>
<gene>
    <name evidence="3" type="ORF">CRE_14467</name>
</gene>
<keyword evidence="1" id="KW-0732">Signal</keyword>
<dbReference type="PANTHER" id="PTHR11145:SF19">
    <property type="entry name" value="BTB DOMAIN-CONTAINING PROTEIN-RELATED"/>
    <property type="match status" value="1"/>
</dbReference>
<dbReference type="InterPro" id="IPR011333">
    <property type="entry name" value="SKP1/BTB/POZ_sf"/>
</dbReference>
<dbReference type="SMART" id="SM00225">
    <property type="entry name" value="BTB"/>
    <property type="match status" value="1"/>
</dbReference>
<dbReference type="PANTHER" id="PTHR11145">
    <property type="entry name" value="BTB/POZ DOMAIN-CONTAINING ADAPTER FOR CUL3-MEDIATED RHOA DEGRADATION PROTEIN FAMILY MEMBER"/>
    <property type="match status" value="1"/>
</dbReference>
<dbReference type="GeneID" id="9805451"/>
<dbReference type="Proteomes" id="UP000008281">
    <property type="component" value="Unassembled WGS sequence"/>
</dbReference>
<dbReference type="InterPro" id="IPR045068">
    <property type="entry name" value="BACURD1-3"/>
</dbReference>
<accession>E3M921</accession>
<evidence type="ECO:0000256" key="1">
    <source>
        <dbReference type="SAM" id="SignalP"/>
    </source>
</evidence>
<dbReference type="InterPro" id="IPR003131">
    <property type="entry name" value="T1-type_BTB"/>
</dbReference>
<organism evidence="4">
    <name type="scientific">Caenorhabditis remanei</name>
    <name type="common">Caenorhabditis vulgaris</name>
    <dbReference type="NCBI Taxonomy" id="31234"/>
    <lineage>
        <taxon>Eukaryota</taxon>
        <taxon>Metazoa</taxon>
        <taxon>Ecdysozoa</taxon>
        <taxon>Nematoda</taxon>
        <taxon>Chromadorea</taxon>
        <taxon>Rhabditida</taxon>
        <taxon>Rhabditina</taxon>
        <taxon>Rhabditomorpha</taxon>
        <taxon>Rhabditoidea</taxon>
        <taxon>Rhabditidae</taxon>
        <taxon>Peloderinae</taxon>
        <taxon>Caenorhabditis</taxon>
    </lineage>
</organism>
<feature type="signal peptide" evidence="1">
    <location>
        <begin position="1"/>
        <end position="18"/>
    </location>
</feature>
<dbReference type="CDD" id="cd18316">
    <property type="entry name" value="BTB_POZ_KCTD-like"/>
    <property type="match status" value="1"/>
</dbReference>
<dbReference type="RefSeq" id="XP_003107236.2">
    <property type="nucleotide sequence ID" value="XM_003107188.2"/>
</dbReference>
<reference evidence="3" key="1">
    <citation type="submission" date="2007-07" db="EMBL/GenBank/DDBJ databases">
        <title>PCAP assembly of the Caenorhabditis remanei genome.</title>
        <authorList>
            <consortium name="The Caenorhabditis remanei Sequencing Consortium"/>
            <person name="Wilson R.K."/>
        </authorList>
    </citation>
    <scope>NUCLEOTIDE SEQUENCE [LARGE SCALE GENOMIC DNA]</scope>
    <source>
        <strain evidence="3">PB4641</strain>
    </source>
</reference>
<dbReference type="InterPro" id="IPR000210">
    <property type="entry name" value="BTB/POZ_dom"/>
</dbReference>
<dbReference type="SUPFAM" id="SSF54695">
    <property type="entry name" value="POZ domain"/>
    <property type="match status" value="1"/>
</dbReference>
<dbReference type="CTD" id="9805451"/>
<dbReference type="EMBL" id="DS268430">
    <property type="protein sequence ID" value="EFO96294.1"/>
    <property type="molecule type" value="Genomic_DNA"/>
</dbReference>
<dbReference type="KEGG" id="crq:GCK72_007562"/>
<dbReference type="AlphaFoldDB" id="E3M921"/>
<evidence type="ECO:0000313" key="3">
    <source>
        <dbReference type="EMBL" id="EFO96294.1"/>
    </source>
</evidence>
<dbReference type="Pfam" id="PF02214">
    <property type="entry name" value="BTB_2"/>
    <property type="match status" value="1"/>
</dbReference>
<keyword evidence="4" id="KW-1185">Reference proteome</keyword>
<dbReference type="OrthoDB" id="2414723at2759"/>
<evidence type="ECO:0000259" key="2">
    <source>
        <dbReference type="PROSITE" id="PS50097"/>
    </source>
</evidence>
<protein>
    <recommendedName>
        <fullName evidence="2">BTB domain-containing protein</fullName>
    </recommendedName>
</protein>
<dbReference type="HOGENOM" id="CLU_086154_0_0_1"/>
<dbReference type="eggNOG" id="KOG2716">
    <property type="taxonomic scope" value="Eukaryota"/>
</dbReference>
<evidence type="ECO:0000313" key="4">
    <source>
        <dbReference type="Proteomes" id="UP000008281"/>
    </source>
</evidence>
<dbReference type="GO" id="GO:0051260">
    <property type="term" value="P:protein homooligomerization"/>
    <property type="evidence" value="ECO:0007669"/>
    <property type="project" value="InterPro"/>
</dbReference>
<dbReference type="PROSITE" id="PS50097">
    <property type="entry name" value="BTB"/>
    <property type="match status" value="1"/>
</dbReference>
<dbReference type="InParanoid" id="E3M921"/>
<dbReference type="STRING" id="31234.E3M921"/>
<feature type="chain" id="PRO_5003175417" description="BTB domain-containing protein" evidence="1">
    <location>
        <begin position="19"/>
        <end position="271"/>
    </location>
</feature>
<feature type="domain" description="BTB" evidence="2">
    <location>
        <begin position="25"/>
        <end position="93"/>
    </location>
</feature>